<dbReference type="SUPFAM" id="SSF46785">
    <property type="entry name" value="Winged helix' DNA-binding domain"/>
    <property type="match status" value="2"/>
</dbReference>
<dbReference type="InterPro" id="IPR036390">
    <property type="entry name" value="WH_DNA-bd_sf"/>
</dbReference>
<feature type="region of interest" description="Disordered" evidence="1">
    <location>
        <begin position="589"/>
        <end position="623"/>
    </location>
</feature>
<dbReference type="Pfam" id="PF00126">
    <property type="entry name" value="HTH_1"/>
    <property type="match status" value="1"/>
</dbReference>
<dbReference type="EMBL" id="JBHSZO010000020">
    <property type="protein sequence ID" value="MFC7219406.1"/>
    <property type="molecule type" value="Genomic_DNA"/>
</dbReference>
<keyword evidence="5" id="KW-1185">Reference proteome</keyword>
<dbReference type="CDD" id="cd00090">
    <property type="entry name" value="HTH_ARSR"/>
    <property type="match status" value="1"/>
</dbReference>
<accession>A0ABW2GI49</accession>
<dbReference type="InterPro" id="IPR036388">
    <property type="entry name" value="WH-like_DNA-bd_sf"/>
</dbReference>
<protein>
    <submittedName>
        <fullName evidence="4">TniQ family protein</fullName>
    </submittedName>
</protein>
<gene>
    <name evidence="4" type="ORF">ACFQLX_14685</name>
</gene>
<feature type="domain" description="TniQ" evidence="3">
    <location>
        <begin position="9"/>
        <end position="125"/>
    </location>
</feature>
<sequence>MNELRTLAIRVLPLPGESIDSWLEALARRSWTSLSALLEALGLPVYERTHRMLVTPSSEILRQLEAQTGLPPGHLDQTVIPPGLFGRYAPRWRFCPQCLRESDGRWLTRWWLPWSLTCVKHEALLQSVCPSCLKEPREFLPRPVHVNAPGRCLRPAGPRSVCGADLSAIPALGLDRGHPLAQAQLELDHVAITRTTNTDSVFTHAEECLDRLTQAMSNSDLPALDSVLGDAWERLFTTTPIPLTEFAAWRLRERGSKILTRELLRQEYQKDGKPLRQIAEDYSFPRKYVIERARELGIPIYRGNRPHIFNDEWLRDQYVNQTRSAFDIAQELGTTGEVVRRRLDHLGIPRRLFGVHSWPIMNRKLDDSIPVDIRKVTEGNLHGWLRLRRFQILMTFPTLTTAAAYLKVRPSVLTGQFNRLETDLGAELFHRSVRHAAQHPTRRGASLLRDVNDPQVQNLMREALGPRFEPMASRAEIESAEAVADGMDARLTSLESDLPALAHFHIPPTIVPLLKHLLEYAGQETYAAQIQTRTGMSRATIQNQLKRFAEASWLTARDEPREARPHGGRCRIYYSLTAPARQIPIRDLLRNPRQPRKRTPPRDESQDTAVGLNRKPAGQRVTE</sequence>
<dbReference type="InterPro" id="IPR009492">
    <property type="entry name" value="TniQ"/>
</dbReference>
<organism evidence="4 5">
    <name type="scientific">Streptomyces polyrhachis</name>
    <dbReference type="NCBI Taxonomy" id="1282885"/>
    <lineage>
        <taxon>Bacteria</taxon>
        <taxon>Bacillati</taxon>
        <taxon>Actinomycetota</taxon>
        <taxon>Actinomycetes</taxon>
        <taxon>Kitasatosporales</taxon>
        <taxon>Streptomycetaceae</taxon>
        <taxon>Streptomyces</taxon>
    </lineage>
</organism>
<dbReference type="Pfam" id="PF06527">
    <property type="entry name" value="TniQ"/>
    <property type="match status" value="1"/>
</dbReference>
<name>A0ABW2GI49_9ACTN</name>
<comment type="caution">
    <text evidence="4">The sequence shown here is derived from an EMBL/GenBank/DDBJ whole genome shotgun (WGS) entry which is preliminary data.</text>
</comment>
<dbReference type="Proteomes" id="UP001596413">
    <property type="component" value="Unassembled WGS sequence"/>
</dbReference>
<proteinExistence type="predicted"/>
<evidence type="ECO:0000256" key="1">
    <source>
        <dbReference type="SAM" id="MobiDB-lite"/>
    </source>
</evidence>
<reference evidence="5" key="1">
    <citation type="journal article" date="2019" name="Int. J. Syst. Evol. Microbiol.">
        <title>The Global Catalogue of Microorganisms (GCM) 10K type strain sequencing project: providing services to taxonomists for standard genome sequencing and annotation.</title>
        <authorList>
            <consortium name="The Broad Institute Genomics Platform"/>
            <consortium name="The Broad Institute Genome Sequencing Center for Infectious Disease"/>
            <person name="Wu L."/>
            <person name="Ma J."/>
        </authorList>
    </citation>
    <scope>NUCLEOTIDE SEQUENCE [LARGE SCALE GENOMIC DNA]</scope>
    <source>
        <strain evidence="5">CGMCC 1.13681</strain>
    </source>
</reference>
<dbReference type="Gene3D" id="1.10.10.10">
    <property type="entry name" value="Winged helix-like DNA-binding domain superfamily/Winged helix DNA-binding domain"/>
    <property type="match status" value="2"/>
</dbReference>
<dbReference type="InterPro" id="IPR011991">
    <property type="entry name" value="ArsR-like_HTH"/>
</dbReference>
<dbReference type="InterPro" id="IPR000847">
    <property type="entry name" value="LysR_HTH_N"/>
</dbReference>
<feature type="domain" description="HTH lysR-type" evidence="2">
    <location>
        <begin position="387"/>
        <end position="444"/>
    </location>
</feature>
<evidence type="ECO:0000313" key="4">
    <source>
        <dbReference type="EMBL" id="MFC7219406.1"/>
    </source>
</evidence>
<evidence type="ECO:0000259" key="3">
    <source>
        <dbReference type="Pfam" id="PF06527"/>
    </source>
</evidence>
<evidence type="ECO:0000259" key="2">
    <source>
        <dbReference type="Pfam" id="PF00126"/>
    </source>
</evidence>
<dbReference type="RefSeq" id="WP_386415067.1">
    <property type="nucleotide sequence ID" value="NZ_JBHSZO010000020.1"/>
</dbReference>
<evidence type="ECO:0000313" key="5">
    <source>
        <dbReference type="Proteomes" id="UP001596413"/>
    </source>
</evidence>